<dbReference type="InterPro" id="IPR053197">
    <property type="entry name" value="F-box_SCFL_complex_component"/>
</dbReference>
<name>A0ABC9BWT6_9POAL</name>
<dbReference type="InterPro" id="IPR032675">
    <property type="entry name" value="LRR_dom_sf"/>
</dbReference>
<evidence type="ECO:0008006" key="5">
    <source>
        <dbReference type="Google" id="ProtNLM"/>
    </source>
</evidence>
<evidence type="ECO:0000259" key="2">
    <source>
        <dbReference type="Pfam" id="PF23622"/>
    </source>
</evidence>
<dbReference type="Gene3D" id="1.20.1280.50">
    <property type="match status" value="1"/>
</dbReference>
<feature type="domain" description="At1g61320/AtMIF1 LRR" evidence="2">
    <location>
        <begin position="153"/>
        <end position="382"/>
    </location>
</feature>
<keyword evidence="4" id="KW-1185">Reference proteome</keyword>
<sequence length="411" mass="46119">MDIPGAKSAKAMDEGDRISGLDKNLLHHIMSFLPARDAVRTCVLSPRWRHLWESLQCLNVDAEGFTSQNSFFKFVTALLLSRDGTRPLKSFWLRANGPGIFLENFHRTACLWICHALRKSVEELGIIEHDQNDTSGGEEPTVFALHHCPFTSSYLKKLHLCYVYIDNHVIEKLFSGCPALEDLEMINCEIVGTEFSSATLKNLSIDYVGFPDPYENSPDIVIIMPNLVSLHIGSLLCSMPILVEVQSLATASVYIGHPQKVTFADACGILGALSNVKNLELLFPLGMDGEYTLQSDMQLLQVEFTNLKTLYLSDWCLHDKCKALLYVLARSPNLEKLTLKLMKLGVYDHRWWFPSGAVQTDSPSEVMTPFNCEKLKKIEIICPMGDKGVGILVAILYDSITYPPEINIKPY</sequence>
<dbReference type="Pfam" id="PF00646">
    <property type="entry name" value="F-box"/>
    <property type="match status" value="1"/>
</dbReference>
<dbReference type="InterPro" id="IPR053781">
    <property type="entry name" value="F-box_AtFBL13-like"/>
</dbReference>
<dbReference type="PANTHER" id="PTHR34223">
    <property type="entry name" value="OS11G0201299 PROTEIN"/>
    <property type="match status" value="1"/>
</dbReference>
<protein>
    <recommendedName>
        <fullName evidence="5">F-box domain-containing protein</fullName>
    </recommendedName>
</protein>
<reference evidence="3" key="1">
    <citation type="submission" date="2024-10" db="EMBL/GenBank/DDBJ databases">
        <authorList>
            <person name="Ryan C."/>
        </authorList>
    </citation>
    <scope>NUCLEOTIDE SEQUENCE [LARGE SCALE GENOMIC DNA]</scope>
</reference>
<dbReference type="Pfam" id="PF23622">
    <property type="entry name" value="LRR_At1g61320_AtMIF1"/>
    <property type="match status" value="1"/>
</dbReference>
<gene>
    <name evidence="3" type="ORF">URODEC1_LOCUS69821</name>
</gene>
<accession>A0ABC9BWT6</accession>
<evidence type="ECO:0000313" key="4">
    <source>
        <dbReference type="Proteomes" id="UP001497457"/>
    </source>
</evidence>
<organism evidence="3 4">
    <name type="scientific">Urochloa decumbens</name>
    <dbReference type="NCBI Taxonomy" id="240449"/>
    <lineage>
        <taxon>Eukaryota</taxon>
        <taxon>Viridiplantae</taxon>
        <taxon>Streptophyta</taxon>
        <taxon>Embryophyta</taxon>
        <taxon>Tracheophyta</taxon>
        <taxon>Spermatophyta</taxon>
        <taxon>Magnoliopsida</taxon>
        <taxon>Liliopsida</taxon>
        <taxon>Poales</taxon>
        <taxon>Poaceae</taxon>
        <taxon>PACMAD clade</taxon>
        <taxon>Panicoideae</taxon>
        <taxon>Panicodae</taxon>
        <taxon>Paniceae</taxon>
        <taxon>Melinidinae</taxon>
        <taxon>Urochloa</taxon>
    </lineage>
</organism>
<dbReference type="InterPro" id="IPR055357">
    <property type="entry name" value="LRR_At1g61320_AtMIF1"/>
</dbReference>
<dbReference type="CDD" id="cd22160">
    <property type="entry name" value="F-box_AtFBL13-like"/>
    <property type="match status" value="1"/>
</dbReference>
<dbReference type="InterPro" id="IPR001810">
    <property type="entry name" value="F-box_dom"/>
</dbReference>
<dbReference type="Gene3D" id="3.80.10.10">
    <property type="entry name" value="Ribonuclease Inhibitor"/>
    <property type="match status" value="1"/>
</dbReference>
<proteinExistence type="predicted"/>
<dbReference type="AlphaFoldDB" id="A0ABC9BWT6"/>
<evidence type="ECO:0000259" key="1">
    <source>
        <dbReference type="Pfam" id="PF00646"/>
    </source>
</evidence>
<evidence type="ECO:0000313" key="3">
    <source>
        <dbReference type="EMBL" id="CAL5010054.1"/>
    </source>
</evidence>
<dbReference type="PANTHER" id="PTHR34223:SF66">
    <property type="entry name" value="F-BOX DOMAIN-CONTAINING PROTEIN"/>
    <property type="match status" value="1"/>
</dbReference>
<dbReference type="Proteomes" id="UP001497457">
    <property type="component" value="Chromosome 28b"/>
</dbReference>
<dbReference type="InterPro" id="IPR036047">
    <property type="entry name" value="F-box-like_dom_sf"/>
</dbReference>
<dbReference type="SUPFAM" id="SSF81383">
    <property type="entry name" value="F-box domain"/>
    <property type="match status" value="1"/>
</dbReference>
<feature type="domain" description="F-box" evidence="1">
    <location>
        <begin position="18"/>
        <end position="56"/>
    </location>
</feature>
<dbReference type="EMBL" id="OZ075138">
    <property type="protein sequence ID" value="CAL5010054.1"/>
    <property type="molecule type" value="Genomic_DNA"/>
</dbReference>
<dbReference type="SUPFAM" id="SSF52047">
    <property type="entry name" value="RNI-like"/>
    <property type="match status" value="1"/>
</dbReference>